<dbReference type="Gene3D" id="1.20.930.80">
    <property type="match status" value="1"/>
</dbReference>
<dbReference type="PANTHER" id="PTHR10537:SF4">
    <property type="entry name" value="DNA PRIMASE LARGE SUBUNIT"/>
    <property type="match status" value="1"/>
</dbReference>
<reference evidence="9" key="1">
    <citation type="journal article" date="2023" name="IScience">
        <title>Live-bearing cockroach genome reveals convergent evolutionary mechanisms linked to viviparity in insects and beyond.</title>
        <authorList>
            <person name="Fouks B."/>
            <person name="Harrison M.C."/>
            <person name="Mikhailova A.A."/>
            <person name="Marchal E."/>
            <person name="English S."/>
            <person name="Carruthers M."/>
            <person name="Jennings E.C."/>
            <person name="Chiamaka E.L."/>
            <person name="Frigard R.A."/>
            <person name="Pippel M."/>
            <person name="Attardo G.M."/>
            <person name="Benoit J.B."/>
            <person name="Bornberg-Bauer E."/>
            <person name="Tobe S.S."/>
        </authorList>
    </citation>
    <scope>NUCLEOTIDE SEQUENCE</scope>
    <source>
        <strain evidence="9">Stay&amp;Tobe</strain>
    </source>
</reference>
<keyword evidence="7" id="KW-0411">Iron-sulfur</keyword>
<reference evidence="9" key="2">
    <citation type="submission" date="2023-05" db="EMBL/GenBank/DDBJ databases">
        <authorList>
            <person name="Fouks B."/>
        </authorList>
    </citation>
    <scope>NUCLEOTIDE SEQUENCE</scope>
    <source>
        <strain evidence="9">Stay&amp;Tobe</strain>
        <tissue evidence="9">Testes</tissue>
    </source>
</reference>
<keyword evidence="3" id="KW-0639">Primosome</keyword>
<dbReference type="EMBL" id="JASPKZ010008367">
    <property type="protein sequence ID" value="KAJ9579931.1"/>
    <property type="molecule type" value="Genomic_DNA"/>
</dbReference>
<evidence type="ECO:0000256" key="5">
    <source>
        <dbReference type="ARBA" id="ARBA00022723"/>
    </source>
</evidence>
<sequence>MTFYMKPPRGNIALHILHKCVKQRFEFLSTLEDGKMEIPEDFQYLIDGTPMDRAGHFLLRLLSLSSTSFSQFFLKKETSLFVNRLNKLNYTEVTNMLKILYKHIQETMQLMTDSSLDYCKFLQTLKHICKDLLKREKIFHTFNDIHSENCSDFVDDFPFTMCLPLVRTREVELSYGECIVPCGKWKEFLKIIFELHLQFGMRHLHTTGCFQQALDDFRIYHLGKELGRSFPKQININIETTSRPSSVMTSTQQINFPPCMRHLYQTLHSRHRLSHEARRQFTLFLKDAGMPIEEALTFWEKEYSKNREGCKSGCTHSWQKDARRYRYSIRHMYGLEGGRYTYRVATCNAMQDHTLRVDKVIDFLE</sequence>
<dbReference type="GO" id="GO:0046872">
    <property type="term" value="F:metal ion binding"/>
    <property type="evidence" value="ECO:0007669"/>
    <property type="project" value="UniProtKB-KW"/>
</dbReference>
<feature type="domain" description="DNA primase large subunit C-terminal" evidence="8">
    <location>
        <begin position="253"/>
        <end position="351"/>
    </location>
</feature>
<comment type="cofactor">
    <cofactor evidence="1">
        <name>[4Fe-4S] cluster</name>
        <dbReference type="ChEBI" id="CHEBI:49883"/>
    </cofactor>
</comment>
<dbReference type="GO" id="GO:0006269">
    <property type="term" value="P:DNA replication, synthesis of primer"/>
    <property type="evidence" value="ECO:0007669"/>
    <property type="project" value="UniProtKB-KW"/>
</dbReference>
<evidence type="ECO:0000256" key="6">
    <source>
        <dbReference type="ARBA" id="ARBA00023004"/>
    </source>
</evidence>
<dbReference type="PANTHER" id="PTHR10537">
    <property type="entry name" value="DNA PRIMASE LARGE SUBUNIT"/>
    <property type="match status" value="1"/>
</dbReference>
<dbReference type="Pfam" id="PF04104">
    <property type="entry name" value="DNA_primase_lrg"/>
    <property type="match status" value="1"/>
</dbReference>
<dbReference type="GO" id="GO:0051539">
    <property type="term" value="F:4 iron, 4 sulfur cluster binding"/>
    <property type="evidence" value="ECO:0007669"/>
    <property type="project" value="UniProtKB-KW"/>
</dbReference>
<gene>
    <name evidence="9" type="ORF">L9F63_004404</name>
</gene>
<dbReference type="Proteomes" id="UP001233999">
    <property type="component" value="Unassembled WGS sequence"/>
</dbReference>
<dbReference type="GO" id="GO:0006270">
    <property type="term" value="P:DNA replication initiation"/>
    <property type="evidence" value="ECO:0007669"/>
    <property type="project" value="TreeGrafter"/>
</dbReference>
<keyword evidence="2" id="KW-0004">4Fe-4S</keyword>
<dbReference type="AlphaFoldDB" id="A0AAD7ZGG2"/>
<evidence type="ECO:0000259" key="8">
    <source>
        <dbReference type="Pfam" id="PF04104"/>
    </source>
</evidence>
<evidence type="ECO:0000256" key="7">
    <source>
        <dbReference type="ARBA" id="ARBA00023014"/>
    </source>
</evidence>
<keyword evidence="5" id="KW-0479">Metal-binding</keyword>
<dbReference type="InterPro" id="IPR007238">
    <property type="entry name" value="DNA_primase_lsu_euk/arc"/>
</dbReference>
<comment type="caution">
    <text evidence="9">The sequence shown here is derived from an EMBL/GenBank/DDBJ whole genome shotgun (WGS) entry which is preliminary data.</text>
</comment>
<keyword evidence="10" id="KW-1185">Reference proteome</keyword>
<name>A0AAD7ZGG2_DIPPU</name>
<keyword evidence="4" id="KW-0235">DNA replication</keyword>
<accession>A0AAD7ZGG2</accession>
<evidence type="ECO:0000256" key="4">
    <source>
        <dbReference type="ARBA" id="ARBA00022705"/>
    </source>
</evidence>
<dbReference type="InterPro" id="IPR058560">
    <property type="entry name" value="DNA_primase_C"/>
</dbReference>
<evidence type="ECO:0000313" key="9">
    <source>
        <dbReference type="EMBL" id="KAJ9579931.1"/>
    </source>
</evidence>
<dbReference type="GO" id="GO:0005658">
    <property type="term" value="C:alpha DNA polymerase:primase complex"/>
    <property type="evidence" value="ECO:0007669"/>
    <property type="project" value="TreeGrafter"/>
</dbReference>
<proteinExistence type="predicted"/>
<evidence type="ECO:0000313" key="10">
    <source>
        <dbReference type="Proteomes" id="UP001233999"/>
    </source>
</evidence>
<dbReference type="Pfam" id="PF26466">
    <property type="entry name" value="DNA_primase_lrg_N"/>
    <property type="match status" value="1"/>
</dbReference>
<evidence type="ECO:0000256" key="1">
    <source>
        <dbReference type="ARBA" id="ARBA00001966"/>
    </source>
</evidence>
<organism evidence="9 10">
    <name type="scientific">Diploptera punctata</name>
    <name type="common">Pacific beetle cockroach</name>
    <dbReference type="NCBI Taxonomy" id="6984"/>
    <lineage>
        <taxon>Eukaryota</taxon>
        <taxon>Metazoa</taxon>
        <taxon>Ecdysozoa</taxon>
        <taxon>Arthropoda</taxon>
        <taxon>Hexapoda</taxon>
        <taxon>Insecta</taxon>
        <taxon>Pterygota</taxon>
        <taxon>Neoptera</taxon>
        <taxon>Polyneoptera</taxon>
        <taxon>Dictyoptera</taxon>
        <taxon>Blattodea</taxon>
        <taxon>Blaberoidea</taxon>
        <taxon>Blaberidae</taxon>
        <taxon>Diplopterinae</taxon>
        <taxon>Diploptera</taxon>
    </lineage>
</organism>
<keyword evidence="6" id="KW-0408">Iron</keyword>
<evidence type="ECO:0000256" key="3">
    <source>
        <dbReference type="ARBA" id="ARBA00022515"/>
    </source>
</evidence>
<evidence type="ECO:0000256" key="2">
    <source>
        <dbReference type="ARBA" id="ARBA00022485"/>
    </source>
</evidence>
<protein>
    <recommendedName>
        <fullName evidence="8">DNA primase large subunit C-terminal domain-containing protein</fullName>
    </recommendedName>
</protein>